<dbReference type="EMBL" id="ABDG02000028">
    <property type="protein sequence ID" value="EHK40467.1"/>
    <property type="molecule type" value="Genomic_DNA"/>
</dbReference>
<comment type="caution">
    <text evidence="1">The sequence shown here is derived from an EMBL/GenBank/DDBJ whole genome shotgun (WGS) entry which is preliminary data.</text>
</comment>
<dbReference type="HOGENOM" id="CLU_1981876_0_0_1"/>
<organism evidence="1 2">
    <name type="scientific">Hypocrea atroviridis (strain ATCC 20476 / IMI 206040)</name>
    <name type="common">Trichoderma atroviride</name>
    <dbReference type="NCBI Taxonomy" id="452589"/>
    <lineage>
        <taxon>Eukaryota</taxon>
        <taxon>Fungi</taxon>
        <taxon>Dikarya</taxon>
        <taxon>Ascomycota</taxon>
        <taxon>Pezizomycotina</taxon>
        <taxon>Sordariomycetes</taxon>
        <taxon>Hypocreomycetidae</taxon>
        <taxon>Hypocreales</taxon>
        <taxon>Hypocreaceae</taxon>
        <taxon>Trichoderma</taxon>
    </lineage>
</organism>
<dbReference type="AlphaFoldDB" id="G9P9Z6"/>
<dbReference type="Proteomes" id="UP000005426">
    <property type="component" value="Unassembled WGS sequence"/>
</dbReference>
<protein>
    <submittedName>
        <fullName evidence="1">Uncharacterized protein</fullName>
    </submittedName>
</protein>
<keyword evidence="2" id="KW-1185">Reference proteome</keyword>
<evidence type="ECO:0000313" key="1">
    <source>
        <dbReference type="EMBL" id="EHK40467.1"/>
    </source>
</evidence>
<evidence type="ECO:0000313" key="2">
    <source>
        <dbReference type="Proteomes" id="UP000005426"/>
    </source>
</evidence>
<accession>G9P9Z6</accession>
<sequence length="126" mass="13519">MSNSSTQLDIKDTKLWGKSLRRIGTAAQVFELLHSPTVPLAMMSNAVAYQETSHDGRLTQSHSVSTAIGKAKQQLASATATATAPAISSTTRALQLHTRSLLSCSQLCRCHFSFTLLYSNNTAAAH</sequence>
<reference evidence="1 2" key="1">
    <citation type="journal article" date="2011" name="Genome Biol.">
        <title>Comparative genome sequence analysis underscores mycoparasitism as the ancestral life style of Trichoderma.</title>
        <authorList>
            <person name="Kubicek C.P."/>
            <person name="Herrera-Estrella A."/>
            <person name="Seidl-Seiboth V."/>
            <person name="Martinez D.A."/>
            <person name="Druzhinina I.S."/>
            <person name="Thon M."/>
            <person name="Zeilinger S."/>
            <person name="Casas-Flores S."/>
            <person name="Horwitz B.A."/>
            <person name="Mukherjee P.K."/>
            <person name="Mukherjee M."/>
            <person name="Kredics L."/>
            <person name="Alcaraz L.D."/>
            <person name="Aerts A."/>
            <person name="Antal Z."/>
            <person name="Atanasova L."/>
            <person name="Cervantes-Badillo M.G."/>
            <person name="Challacombe J."/>
            <person name="Chertkov O."/>
            <person name="McCluskey K."/>
            <person name="Coulpier F."/>
            <person name="Deshpande N."/>
            <person name="von Doehren H."/>
            <person name="Ebbole D.J."/>
            <person name="Esquivel-Naranjo E.U."/>
            <person name="Fekete E."/>
            <person name="Flipphi M."/>
            <person name="Glaser F."/>
            <person name="Gomez-Rodriguez E.Y."/>
            <person name="Gruber S."/>
            <person name="Han C."/>
            <person name="Henrissat B."/>
            <person name="Hermosa R."/>
            <person name="Hernandez-Onate M."/>
            <person name="Karaffa L."/>
            <person name="Kosti I."/>
            <person name="Le Crom S."/>
            <person name="Lindquist E."/>
            <person name="Lucas S."/>
            <person name="Luebeck M."/>
            <person name="Luebeck P.S."/>
            <person name="Margeot A."/>
            <person name="Metz B."/>
            <person name="Misra M."/>
            <person name="Nevalainen H."/>
            <person name="Omann M."/>
            <person name="Packer N."/>
            <person name="Perrone G."/>
            <person name="Uresti-Rivera E.E."/>
            <person name="Salamov A."/>
            <person name="Schmoll M."/>
            <person name="Seiboth B."/>
            <person name="Shapiro H."/>
            <person name="Sukno S."/>
            <person name="Tamayo-Ramos J.A."/>
            <person name="Tisch D."/>
            <person name="Wiest A."/>
            <person name="Wilkinson H.H."/>
            <person name="Zhang M."/>
            <person name="Coutinho P.M."/>
            <person name="Kenerley C.M."/>
            <person name="Monte E."/>
            <person name="Baker S.E."/>
            <person name="Grigoriev I.V."/>
        </authorList>
    </citation>
    <scope>NUCLEOTIDE SEQUENCE [LARGE SCALE GENOMIC DNA]</scope>
    <source>
        <strain evidence="2">ATCC 20476 / IMI 206040</strain>
    </source>
</reference>
<proteinExistence type="predicted"/>
<gene>
    <name evidence="1" type="ORF">TRIATDRAFT_260131</name>
</gene>
<name>G9P9Z6_HYPAI</name>